<keyword evidence="1" id="KW-1133">Transmembrane helix</keyword>
<protein>
    <recommendedName>
        <fullName evidence="4">Heme ABC transporter</fullName>
    </recommendedName>
</protein>
<dbReference type="RefSeq" id="WP_263074363.1">
    <property type="nucleotide sequence ID" value="NZ_JAOUSF010000006.1"/>
</dbReference>
<accession>A0AAE3IZR8</accession>
<evidence type="ECO:0000313" key="2">
    <source>
        <dbReference type="EMBL" id="MCU9615045.1"/>
    </source>
</evidence>
<feature type="transmembrane region" description="Helical" evidence="1">
    <location>
        <begin position="57"/>
        <end position="77"/>
    </location>
</feature>
<feature type="transmembrane region" description="Helical" evidence="1">
    <location>
        <begin position="33"/>
        <end position="51"/>
    </location>
</feature>
<keyword evidence="1" id="KW-0472">Membrane</keyword>
<dbReference type="AlphaFoldDB" id="A0AAE3IZR8"/>
<proteinExistence type="predicted"/>
<gene>
    <name evidence="2" type="ORF">OEV98_16035</name>
</gene>
<evidence type="ECO:0000313" key="3">
    <source>
        <dbReference type="Proteomes" id="UP001209318"/>
    </source>
</evidence>
<reference evidence="2" key="1">
    <citation type="submission" date="2022-10" db="EMBL/GenBank/DDBJ databases">
        <title>Description of Fervidibacillus gen. nov. in the family Fervidibacillaceae fam. nov. with two species, Fervidibacillus albus sp. nov., and Fervidibacillus halotolerans sp. nov., isolated from tidal flat sediments.</title>
        <authorList>
            <person name="Kwon K.K."/>
            <person name="Yang S.-H."/>
        </authorList>
    </citation>
    <scope>NUCLEOTIDE SEQUENCE</scope>
    <source>
        <strain evidence="2">JCM 19140</strain>
    </source>
</reference>
<evidence type="ECO:0000256" key="1">
    <source>
        <dbReference type="SAM" id="Phobius"/>
    </source>
</evidence>
<dbReference type="Proteomes" id="UP001209318">
    <property type="component" value="Unassembled WGS sequence"/>
</dbReference>
<sequence>MSKIEKNLIIDPDIDEAVEYVEVWEDVVSIKDLVLSLIICSITTLGAYFIAPNEPPKPLFFGLFGAILGFAICSILIKPKRILESAKDGK</sequence>
<dbReference type="EMBL" id="JAOUSF010000006">
    <property type="protein sequence ID" value="MCU9615045.1"/>
    <property type="molecule type" value="Genomic_DNA"/>
</dbReference>
<evidence type="ECO:0008006" key="4">
    <source>
        <dbReference type="Google" id="ProtNLM"/>
    </source>
</evidence>
<name>A0AAE3IZR8_9BACI</name>
<keyword evidence="3" id="KW-1185">Reference proteome</keyword>
<keyword evidence="1" id="KW-0812">Transmembrane</keyword>
<comment type="caution">
    <text evidence="2">The sequence shown here is derived from an EMBL/GenBank/DDBJ whole genome shotgun (WGS) entry which is preliminary data.</text>
</comment>
<organism evidence="2 3">
    <name type="scientific">Perspicuibacillus lycopersici</name>
    <dbReference type="NCBI Taxonomy" id="1325689"/>
    <lineage>
        <taxon>Bacteria</taxon>
        <taxon>Bacillati</taxon>
        <taxon>Bacillota</taxon>
        <taxon>Bacilli</taxon>
        <taxon>Bacillales</taxon>
        <taxon>Bacillaceae</taxon>
        <taxon>Perspicuibacillus</taxon>
    </lineage>
</organism>